<protein>
    <recommendedName>
        <fullName evidence="6">SWIM-type domain-containing protein</fullName>
    </recommendedName>
</protein>
<evidence type="ECO:0000256" key="2">
    <source>
        <dbReference type="ARBA" id="ARBA00022771"/>
    </source>
</evidence>
<dbReference type="Proteomes" id="UP000235145">
    <property type="component" value="Unassembled WGS sequence"/>
</dbReference>
<keyword evidence="3" id="KW-0862">Zinc</keyword>
<evidence type="ECO:0000256" key="4">
    <source>
        <dbReference type="PROSITE-ProRule" id="PRU00325"/>
    </source>
</evidence>
<evidence type="ECO:0000256" key="1">
    <source>
        <dbReference type="ARBA" id="ARBA00022723"/>
    </source>
</evidence>
<sequence length="453" mass="50737">MDRFSHMTEENVKWKSNFCPSILRKMQLFGKNMMYASKKFNICCLFLLFLFTIPIYVARRGCDNYMMDLDSGACSCRLWDLSGIPCVHANATINYINQTPDVYIDGYFSKEIFKKSYSSNIKPVNSQTGFIKPLPPLARRMSGRPTTKRKRHASEQEGRFLSTRVSVRRTVRCGKCLEYVVRMKKPVVPLPPKKRGRPRKDPLLTEYDESLRASQSTLRSKKEATEYDESLRASQSSQPPKKKNQSKKETSSSKVLKASRSKKEATSTQKEDVSATQKEVVVDGIQIGEGDGIQNEDHGDSIETGDHGDGIQIGEGDGIETRGHGDDIQTGDVNDVIVEDGHIAEEVEVFKVGKEDVLLPRVGLDIHKVLDEVEKGLDEILGEGSFQQQSETYDATQSDYGGNVEFSDGKDDGVLVDKVKLDAEQIASMLECDNPGNTSKSTRNSCTQTYYFI</sequence>
<evidence type="ECO:0000313" key="7">
    <source>
        <dbReference type="EMBL" id="KAJ0219368.1"/>
    </source>
</evidence>
<dbReference type="InterPro" id="IPR006564">
    <property type="entry name" value="Znf_PMZ"/>
</dbReference>
<evidence type="ECO:0000256" key="5">
    <source>
        <dbReference type="SAM" id="MobiDB-lite"/>
    </source>
</evidence>
<name>A0A9R1WBI4_LACSA</name>
<feature type="region of interest" description="Disordered" evidence="5">
    <location>
        <begin position="135"/>
        <end position="160"/>
    </location>
</feature>
<dbReference type="PANTHER" id="PTHR31973:SF187">
    <property type="entry name" value="MUTATOR TRANSPOSASE MUDRA PROTEIN"/>
    <property type="match status" value="1"/>
</dbReference>
<reference evidence="7 8" key="1">
    <citation type="journal article" date="2017" name="Nat. Commun.">
        <title>Genome assembly with in vitro proximity ligation data and whole-genome triplication in lettuce.</title>
        <authorList>
            <person name="Reyes-Chin-Wo S."/>
            <person name="Wang Z."/>
            <person name="Yang X."/>
            <person name="Kozik A."/>
            <person name="Arikit S."/>
            <person name="Song C."/>
            <person name="Xia L."/>
            <person name="Froenicke L."/>
            <person name="Lavelle D.O."/>
            <person name="Truco M.J."/>
            <person name="Xia R."/>
            <person name="Zhu S."/>
            <person name="Xu C."/>
            <person name="Xu H."/>
            <person name="Xu X."/>
            <person name="Cox K."/>
            <person name="Korf I."/>
            <person name="Meyers B.C."/>
            <person name="Michelmore R.W."/>
        </authorList>
    </citation>
    <scope>NUCLEOTIDE SEQUENCE [LARGE SCALE GENOMIC DNA]</scope>
    <source>
        <strain evidence="8">cv. Salinas</strain>
        <tissue evidence="7">Seedlings</tissue>
    </source>
</reference>
<organism evidence="7 8">
    <name type="scientific">Lactuca sativa</name>
    <name type="common">Garden lettuce</name>
    <dbReference type="NCBI Taxonomy" id="4236"/>
    <lineage>
        <taxon>Eukaryota</taxon>
        <taxon>Viridiplantae</taxon>
        <taxon>Streptophyta</taxon>
        <taxon>Embryophyta</taxon>
        <taxon>Tracheophyta</taxon>
        <taxon>Spermatophyta</taxon>
        <taxon>Magnoliopsida</taxon>
        <taxon>eudicotyledons</taxon>
        <taxon>Gunneridae</taxon>
        <taxon>Pentapetalae</taxon>
        <taxon>asterids</taxon>
        <taxon>campanulids</taxon>
        <taxon>Asterales</taxon>
        <taxon>Asteraceae</taxon>
        <taxon>Cichorioideae</taxon>
        <taxon>Cichorieae</taxon>
        <taxon>Lactucinae</taxon>
        <taxon>Lactuca</taxon>
    </lineage>
</organism>
<feature type="domain" description="SWIM-type" evidence="6">
    <location>
        <begin position="65"/>
        <end position="97"/>
    </location>
</feature>
<comment type="caution">
    <text evidence="7">The sequence shown here is derived from an EMBL/GenBank/DDBJ whole genome shotgun (WGS) entry which is preliminary data.</text>
</comment>
<feature type="region of interest" description="Disordered" evidence="5">
    <location>
        <begin position="188"/>
        <end position="330"/>
    </location>
</feature>
<dbReference type="GO" id="GO:0008270">
    <property type="term" value="F:zinc ion binding"/>
    <property type="evidence" value="ECO:0007669"/>
    <property type="project" value="UniProtKB-KW"/>
</dbReference>
<feature type="compositionally biased region" description="Basic and acidic residues" evidence="5">
    <location>
        <begin position="295"/>
        <end position="309"/>
    </location>
</feature>
<evidence type="ECO:0000259" key="6">
    <source>
        <dbReference type="PROSITE" id="PS50966"/>
    </source>
</evidence>
<dbReference type="PANTHER" id="PTHR31973">
    <property type="entry name" value="POLYPROTEIN, PUTATIVE-RELATED"/>
    <property type="match status" value="1"/>
</dbReference>
<evidence type="ECO:0000313" key="8">
    <source>
        <dbReference type="Proteomes" id="UP000235145"/>
    </source>
</evidence>
<dbReference type="SMART" id="SM00575">
    <property type="entry name" value="ZnF_PMZ"/>
    <property type="match status" value="1"/>
</dbReference>
<feature type="compositionally biased region" description="Basic and acidic residues" evidence="5">
    <location>
        <begin position="220"/>
        <end position="231"/>
    </location>
</feature>
<dbReference type="Pfam" id="PF04434">
    <property type="entry name" value="SWIM"/>
    <property type="match status" value="1"/>
</dbReference>
<dbReference type="EMBL" id="NBSK02000003">
    <property type="protein sequence ID" value="KAJ0219368.1"/>
    <property type="molecule type" value="Genomic_DNA"/>
</dbReference>
<gene>
    <name evidence="7" type="ORF">LSAT_V11C300106680</name>
</gene>
<keyword evidence="8" id="KW-1185">Reference proteome</keyword>
<proteinExistence type="predicted"/>
<keyword evidence="1" id="KW-0479">Metal-binding</keyword>
<evidence type="ECO:0000256" key="3">
    <source>
        <dbReference type="ARBA" id="ARBA00022833"/>
    </source>
</evidence>
<accession>A0A9R1WBI4</accession>
<feature type="compositionally biased region" description="Basic and acidic residues" evidence="5">
    <location>
        <begin position="261"/>
        <end position="273"/>
    </location>
</feature>
<keyword evidence="2 4" id="KW-0863">Zinc-finger</keyword>
<dbReference type="AlphaFoldDB" id="A0A9R1WBI4"/>
<dbReference type="InterPro" id="IPR007527">
    <property type="entry name" value="Znf_SWIM"/>
</dbReference>
<dbReference type="PROSITE" id="PS50966">
    <property type="entry name" value="ZF_SWIM"/>
    <property type="match status" value="1"/>
</dbReference>